<dbReference type="InterPro" id="IPR050659">
    <property type="entry name" value="Peptidase_M24B"/>
</dbReference>
<proteinExistence type="predicted"/>
<dbReference type="Pfam" id="PF01321">
    <property type="entry name" value="Creatinase_N"/>
    <property type="match status" value="1"/>
</dbReference>
<feature type="domain" description="Peptidase M24" evidence="1">
    <location>
        <begin position="214"/>
        <end position="415"/>
    </location>
</feature>
<dbReference type="Gene3D" id="3.90.230.10">
    <property type="entry name" value="Creatinase/methionine aminopeptidase superfamily"/>
    <property type="match status" value="1"/>
</dbReference>
<dbReference type="PANTHER" id="PTHR46112">
    <property type="entry name" value="AMINOPEPTIDASE"/>
    <property type="match status" value="1"/>
</dbReference>
<evidence type="ECO:0000259" key="2">
    <source>
        <dbReference type="Pfam" id="PF01321"/>
    </source>
</evidence>
<dbReference type="PROSITE" id="PS51318">
    <property type="entry name" value="TAT"/>
    <property type="match status" value="1"/>
</dbReference>
<evidence type="ECO:0000259" key="1">
    <source>
        <dbReference type="Pfam" id="PF00557"/>
    </source>
</evidence>
<dbReference type="InterPro" id="IPR000587">
    <property type="entry name" value="Creatinase_N"/>
</dbReference>
<gene>
    <name evidence="3" type="ORF">J7I44_09405</name>
</gene>
<dbReference type="PANTHER" id="PTHR46112:SF3">
    <property type="entry name" value="AMINOPEPTIDASE YPDF"/>
    <property type="match status" value="1"/>
</dbReference>
<dbReference type="RefSeq" id="WP_209619433.1">
    <property type="nucleotide sequence ID" value="NZ_JAGJRS010000018.1"/>
</dbReference>
<dbReference type="Gene3D" id="3.40.350.10">
    <property type="entry name" value="Creatinase/prolidase N-terminal domain"/>
    <property type="match status" value="1"/>
</dbReference>
<evidence type="ECO:0000313" key="4">
    <source>
        <dbReference type="Proteomes" id="UP000823790"/>
    </source>
</evidence>
<feature type="domain" description="Creatinase N-terminal" evidence="2">
    <location>
        <begin position="72"/>
        <end position="206"/>
    </location>
</feature>
<accession>A0ABS4DN82</accession>
<dbReference type="InterPro" id="IPR029149">
    <property type="entry name" value="Creatin/AminoP/Spt16_N"/>
</dbReference>
<sequence>MNPSDDVMHPGRRRFLQTTALGAAALPVAMLGTGAAASEAGSGGIKLPPSILALKPVTSRIVPITDDERRGRLAKAQELMEKAGMDAIYLDGGTTLDYFTGMRWWTSERLMGMLLPRSGDPVYIVPAFERSRALEQIRFGHDVRTWQENESPYALIAQLMRDRHVGTGVLGIEDKVPFFRSNGLAQAMPQVRLVPATPVTAGCRAIKSAAELALMQVACDATLALYKAIWQGLEPGMTQQHIASWVEAGYARMGLRGDASINVGSYTAQPHGSREPQVIREGTPVMLDDGCYVEGYMSDLTRTFTLGRASDKMKRVFDIVRKAQQAALAAAHPGATMESVDAAARKVIVDAGYGPGYTNFSHRLGHGIGMDMHEWYYLVQGNTRRIETGMTFSDEPGIYIPGEFGVRLEDDMHVTTDGARWFTPQSPSIEQPFG</sequence>
<dbReference type="SUPFAM" id="SSF55920">
    <property type="entry name" value="Creatinase/aminopeptidase"/>
    <property type="match status" value="1"/>
</dbReference>
<protein>
    <submittedName>
        <fullName evidence="3">Aminopeptidase P family protein</fullName>
    </submittedName>
</protein>
<dbReference type="InterPro" id="IPR036005">
    <property type="entry name" value="Creatinase/aminopeptidase-like"/>
</dbReference>
<keyword evidence="4" id="KW-1185">Reference proteome</keyword>
<dbReference type="Proteomes" id="UP000823790">
    <property type="component" value="Unassembled WGS sequence"/>
</dbReference>
<dbReference type="SUPFAM" id="SSF53092">
    <property type="entry name" value="Creatinase/prolidase N-terminal domain"/>
    <property type="match status" value="1"/>
</dbReference>
<dbReference type="GO" id="GO:0004177">
    <property type="term" value="F:aminopeptidase activity"/>
    <property type="evidence" value="ECO:0007669"/>
    <property type="project" value="UniProtKB-KW"/>
</dbReference>
<dbReference type="InterPro" id="IPR000994">
    <property type="entry name" value="Pept_M24"/>
</dbReference>
<comment type="caution">
    <text evidence="3">The sequence shown here is derived from an EMBL/GenBank/DDBJ whole genome shotgun (WGS) entry which is preliminary data.</text>
</comment>
<keyword evidence="3" id="KW-0645">Protease</keyword>
<dbReference type="Pfam" id="PF00557">
    <property type="entry name" value="Peptidase_M24"/>
    <property type="match status" value="1"/>
</dbReference>
<keyword evidence="3" id="KW-0378">Hydrolase</keyword>
<reference evidence="3 4" key="1">
    <citation type="submission" date="2021-04" db="EMBL/GenBank/DDBJ databases">
        <authorList>
            <person name="Huq M.A."/>
        </authorList>
    </citation>
    <scope>NUCLEOTIDE SEQUENCE [LARGE SCALE GENOMIC DNA]</scope>
    <source>
        <strain evidence="3 4">MAH-13</strain>
    </source>
</reference>
<keyword evidence="3" id="KW-0031">Aminopeptidase</keyword>
<dbReference type="InterPro" id="IPR006311">
    <property type="entry name" value="TAT_signal"/>
</dbReference>
<evidence type="ECO:0000313" key="3">
    <source>
        <dbReference type="EMBL" id="MBP1474519.1"/>
    </source>
</evidence>
<dbReference type="EMBL" id="JAGJRS010000018">
    <property type="protein sequence ID" value="MBP1474519.1"/>
    <property type="molecule type" value="Genomic_DNA"/>
</dbReference>
<name>A0ABS4DN82_9GAMM</name>
<organism evidence="3 4">
    <name type="scientific">Frateuria flava</name>
    <dbReference type="NCBI Taxonomy" id="2821489"/>
    <lineage>
        <taxon>Bacteria</taxon>
        <taxon>Pseudomonadati</taxon>
        <taxon>Pseudomonadota</taxon>
        <taxon>Gammaproteobacteria</taxon>
        <taxon>Lysobacterales</taxon>
        <taxon>Rhodanobacteraceae</taxon>
        <taxon>Frateuria</taxon>
    </lineage>
</organism>